<evidence type="ECO:0008006" key="2">
    <source>
        <dbReference type="Google" id="ProtNLM"/>
    </source>
</evidence>
<sequence length="166" mass="18575">MIDLGRIFDIEGESLAFERQLDLSQVSQWGQRPFQSPVKVTGSVENRAGIVTLRCEASFVLTTICDRCLTQSDRPTVYRFEHVLARELNDEDNDDFIVVKDGLLDLDQLVTSDTLLELPIKALCREDCKGLCPICGANLNETTCGCGKQSIDPRLQVLQDLLNNQN</sequence>
<dbReference type="Pfam" id="PF02620">
    <property type="entry name" value="YceD"/>
    <property type="match status" value="1"/>
</dbReference>
<dbReference type="PANTHER" id="PTHR34374">
    <property type="entry name" value="LARGE RIBOSOMAL RNA SUBUNIT ACCUMULATION PROTEIN YCED HOMOLOG 1, CHLOROPLASTIC"/>
    <property type="match status" value="1"/>
</dbReference>
<gene>
    <name evidence="1" type="ORF">AULFYP135_02298</name>
</gene>
<organism evidence="1">
    <name type="scientific">uncultured Anaerotruncus sp</name>
    <dbReference type="NCBI Taxonomy" id="905011"/>
    <lineage>
        <taxon>Bacteria</taxon>
        <taxon>Bacillati</taxon>
        <taxon>Bacillota</taxon>
        <taxon>Clostridia</taxon>
        <taxon>Eubacteriales</taxon>
        <taxon>Oscillospiraceae</taxon>
        <taxon>Anaerotruncus</taxon>
        <taxon>environmental samples</taxon>
    </lineage>
</organism>
<protein>
    <recommendedName>
        <fullName evidence="2">DUF177 domain-containing protein</fullName>
    </recommendedName>
</protein>
<dbReference type="AlphaFoldDB" id="A0A6N2V925"/>
<accession>A0A6N2V925</accession>
<proteinExistence type="predicted"/>
<dbReference type="EMBL" id="CACRSL010000005">
    <property type="protein sequence ID" value="VYT25432.1"/>
    <property type="molecule type" value="Genomic_DNA"/>
</dbReference>
<name>A0A6N2V925_9FIRM</name>
<dbReference type="InterPro" id="IPR003772">
    <property type="entry name" value="YceD"/>
</dbReference>
<evidence type="ECO:0000313" key="1">
    <source>
        <dbReference type="EMBL" id="VYT25432.1"/>
    </source>
</evidence>
<reference evidence="1" key="1">
    <citation type="submission" date="2019-11" db="EMBL/GenBank/DDBJ databases">
        <authorList>
            <person name="Feng L."/>
        </authorList>
    </citation>
    <scope>NUCLEOTIDE SEQUENCE</scope>
    <source>
        <strain evidence="1">AundefinedLFYP135</strain>
    </source>
</reference>
<dbReference type="PANTHER" id="PTHR34374:SF1">
    <property type="entry name" value="LARGE RIBOSOMAL RNA SUBUNIT ACCUMULATION PROTEIN YCED HOMOLOG 1, CHLOROPLASTIC"/>
    <property type="match status" value="1"/>
</dbReference>